<evidence type="ECO:0000256" key="4">
    <source>
        <dbReference type="ARBA" id="ARBA00022969"/>
    </source>
</evidence>
<dbReference type="KEGG" id="sarm:DVA86_31690"/>
<keyword evidence="6" id="KW-0131">Cell cycle</keyword>
<evidence type="ECO:0000256" key="6">
    <source>
        <dbReference type="ARBA" id="ARBA00023306"/>
    </source>
</evidence>
<dbReference type="InterPro" id="IPR006776">
    <property type="entry name" value="SsgB"/>
</dbReference>
<dbReference type="RefSeq" id="WP_208883401.1">
    <property type="nucleotide sequence ID" value="NZ_CP031320.1"/>
</dbReference>
<keyword evidence="3 7" id="KW-0132">Cell division</keyword>
<evidence type="ECO:0000313" key="8">
    <source>
        <dbReference type="Proteomes" id="UP000254425"/>
    </source>
</evidence>
<dbReference type="GO" id="GO:0030428">
    <property type="term" value="C:cell septum"/>
    <property type="evidence" value="ECO:0007669"/>
    <property type="project" value="UniProtKB-SubCell"/>
</dbReference>
<dbReference type="InterPro" id="IPR038658">
    <property type="entry name" value="SsgB_sf"/>
</dbReference>
<comment type="similarity">
    <text evidence="2">Belongs to the SsgA family.</text>
</comment>
<reference evidence="7 8" key="1">
    <citation type="submission" date="2018-07" db="EMBL/GenBank/DDBJ databases">
        <title>Draft genome of the type strain Streptomyces armeniacus ATCC 15676.</title>
        <authorList>
            <person name="Labana P."/>
            <person name="Gosse J.T."/>
            <person name="Boddy C.N."/>
        </authorList>
    </citation>
    <scope>NUCLEOTIDE SEQUENCE [LARGE SCALE GENOMIC DNA]</scope>
    <source>
        <strain evidence="7 8">ATCC 15676</strain>
    </source>
</reference>
<proteinExistence type="inferred from homology"/>
<comment type="subcellular location">
    <subcellularLocation>
        <location evidence="1">Cell septum</location>
    </subcellularLocation>
</comment>
<name>A0A345XXU6_9ACTN</name>
<organism evidence="7 8">
    <name type="scientific">Streptomyces armeniacus</name>
    <dbReference type="NCBI Taxonomy" id="83291"/>
    <lineage>
        <taxon>Bacteria</taxon>
        <taxon>Bacillati</taxon>
        <taxon>Actinomycetota</taxon>
        <taxon>Actinomycetes</taxon>
        <taxon>Kitasatosporales</taxon>
        <taxon>Streptomycetaceae</taxon>
        <taxon>Streptomyces</taxon>
    </lineage>
</organism>
<keyword evidence="4" id="KW-0749">Sporulation</keyword>
<evidence type="ECO:0000256" key="2">
    <source>
        <dbReference type="ARBA" id="ARBA00009323"/>
    </source>
</evidence>
<keyword evidence="5" id="KW-0717">Septation</keyword>
<sequence>MSGVIQQNAQARLIARASAARPLSAVLRYDEGDPLAVRIVFPPDASLDGAEVTWVFSRELLDEGTDSPTGEGDVQLWPCGPAHTMLELHTAEGMALIELRSSDVRRFLRSCYAAVPRGREQAAAGLDTGLSDLLRGV</sequence>
<evidence type="ECO:0000256" key="5">
    <source>
        <dbReference type="ARBA" id="ARBA00023210"/>
    </source>
</evidence>
<gene>
    <name evidence="7" type="ORF">DVA86_31690</name>
</gene>
<dbReference type="GO" id="GO:0030435">
    <property type="term" value="P:sporulation resulting in formation of a cellular spore"/>
    <property type="evidence" value="ECO:0007669"/>
    <property type="project" value="UniProtKB-KW"/>
</dbReference>
<dbReference type="AlphaFoldDB" id="A0A345XXU6"/>
<dbReference type="Proteomes" id="UP000254425">
    <property type="component" value="Chromosome"/>
</dbReference>
<evidence type="ECO:0000313" key="7">
    <source>
        <dbReference type="EMBL" id="AXK36462.1"/>
    </source>
</evidence>
<protein>
    <submittedName>
        <fullName evidence="7">SsgA family sporulation/cell division regulator</fullName>
    </submittedName>
</protein>
<dbReference type="Gene3D" id="2.30.31.20">
    <property type="entry name" value="Sporulation-specific cell division protein SsgB"/>
    <property type="match status" value="1"/>
</dbReference>
<dbReference type="EMBL" id="CP031320">
    <property type="protein sequence ID" value="AXK36462.1"/>
    <property type="molecule type" value="Genomic_DNA"/>
</dbReference>
<evidence type="ECO:0000256" key="3">
    <source>
        <dbReference type="ARBA" id="ARBA00022618"/>
    </source>
</evidence>
<dbReference type="Pfam" id="PF04686">
    <property type="entry name" value="SsgA"/>
    <property type="match status" value="1"/>
</dbReference>
<dbReference type="GO" id="GO:0000917">
    <property type="term" value="P:division septum assembly"/>
    <property type="evidence" value="ECO:0007669"/>
    <property type="project" value="UniProtKB-KW"/>
</dbReference>
<evidence type="ECO:0000256" key="1">
    <source>
        <dbReference type="ARBA" id="ARBA00004431"/>
    </source>
</evidence>
<accession>A0A345XXU6</accession>
<keyword evidence="8" id="KW-1185">Reference proteome</keyword>